<evidence type="ECO:0000256" key="2">
    <source>
        <dbReference type="PROSITE-ProRule" id="PRU00169"/>
    </source>
</evidence>
<evidence type="ECO:0000313" key="5">
    <source>
        <dbReference type="Proteomes" id="UP000443843"/>
    </source>
</evidence>
<dbReference type="Pfam" id="PF00072">
    <property type="entry name" value="Response_reg"/>
    <property type="match status" value="1"/>
</dbReference>
<reference evidence="4 5" key="1">
    <citation type="submission" date="2019-11" db="EMBL/GenBank/DDBJ databases">
        <title>Pseudooceanicola pacifica sp. nov., isolated from deep-sea sediment of the Pacific Ocean.</title>
        <authorList>
            <person name="Lyu L."/>
        </authorList>
    </citation>
    <scope>NUCLEOTIDE SEQUENCE [LARGE SCALE GENOMIC DNA]</scope>
    <source>
        <strain evidence="4 5">216_PA32_1</strain>
    </source>
</reference>
<dbReference type="InterPro" id="IPR011006">
    <property type="entry name" value="CheY-like_superfamily"/>
</dbReference>
<dbReference type="PANTHER" id="PTHR44591">
    <property type="entry name" value="STRESS RESPONSE REGULATOR PROTEIN 1"/>
    <property type="match status" value="1"/>
</dbReference>
<dbReference type="RefSeq" id="WP_160381852.1">
    <property type="nucleotide sequence ID" value="NZ_WNXQ01000003.1"/>
</dbReference>
<dbReference type="PROSITE" id="PS50110">
    <property type="entry name" value="RESPONSE_REGULATORY"/>
    <property type="match status" value="1"/>
</dbReference>
<feature type="domain" description="Response regulatory" evidence="3">
    <location>
        <begin position="30"/>
        <end position="149"/>
    </location>
</feature>
<dbReference type="PANTHER" id="PTHR44591:SF3">
    <property type="entry name" value="RESPONSE REGULATORY DOMAIN-CONTAINING PROTEIN"/>
    <property type="match status" value="1"/>
</dbReference>
<dbReference type="SUPFAM" id="SSF52172">
    <property type="entry name" value="CheY-like"/>
    <property type="match status" value="1"/>
</dbReference>
<dbReference type="InterPro" id="IPR050595">
    <property type="entry name" value="Bact_response_regulator"/>
</dbReference>
<proteinExistence type="predicted"/>
<evidence type="ECO:0000256" key="1">
    <source>
        <dbReference type="ARBA" id="ARBA00022553"/>
    </source>
</evidence>
<dbReference type="Gene3D" id="3.40.50.2300">
    <property type="match status" value="1"/>
</dbReference>
<gene>
    <name evidence="4" type="ORF">GLS40_06035</name>
</gene>
<evidence type="ECO:0000313" key="4">
    <source>
        <dbReference type="EMBL" id="MWB77575.1"/>
    </source>
</evidence>
<dbReference type="CDD" id="cd00156">
    <property type="entry name" value="REC"/>
    <property type="match status" value="1"/>
</dbReference>
<dbReference type="GO" id="GO:0000160">
    <property type="term" value="P:phosphorelay signal transduction system"/>
    <property type="evidence" value="ECO:0007669"/>
    <property type="project" value="InterPro"/>
</dbReference>
<keyword evidence="1 2" id="KW-0597">Phosphoprotein</keyword>
<dbReference type="InterPro" id="IPR001789">
    <property type="entry name" value="Sig_transdc_resp-reg_receiver"/>
</dbReference>
<dbReference type="Proteomes" id="UP000443843">
    <property type="component" value="Unassembled WGS sequence"/>
</dbReference>
<organism evidence="4 5">
    <name type="scientific">Pseudooceanicola pacificus</name>
    <dbReference type="NCBI Taxonomy" id="2676438"/>
    <lineage>
        <taxon>Bacteria</taxon>
        <taxon>Pseudomonadati</taxon>
        <taxon>Pseudomonadota</taxon>
        <taxon>Alphaproteobacteria</taxon>
        <taxon>Rhodobacterales</taxon>
        <taxon>Paracoccaceae</taxon>
        <taxon>Pseudooceanicola</taxon>
    </lineage>
</organism>
<feature type="modified residue" description="4-aspartylphosphate" evidence="2">
    <location>
        <position position="81"/>
    </location>
</feature>
<sequence>MADRMVDVPDARKFMPMQSVPSHAGPDSINVLVLDDSRFDAERIARQCRQTDLPVVVEAVEDIDGYARALATRRFDLIFVDYLMPEADGLQACKLLRENGASNAGCPVVMVAGAGRHDVAVQAMKSGCIDYVTKDEIGSGLIRDLLLRSVGAVAEFTRETIRADLETHRQEIHQVIREALRELLPLHVEARETARVRAELENLGLVEPGVGRAAWDDILASDYAGFDFKKLKH</sequence>
<dbReference type="SMART" id="SM00448">
    <property type="entry name" value="REC"/>
    <property type="match status" value="1"/>
</dbReference>
<name>A0A844W3C4_9RHOB</name>
<comment type="caution">
    <text evidence="4">The sequence shown here is derived from an EMBL/GenBank/DDBJ whole genome shotgun (WGS) entry which is preliminary data.</text>
</comment>
<evidence type="ECO:0000259" key="3">
    <source>
        <dbReference type="PROSITE" id="PS50110"/>
    </source>
</evidence>
<dbReference type="EMBL" id="WNXQ01000003">
    <property type="protein sequence ID" value="MWB77575.1"/>
    <property type="molecule type" value="Genomic_DNA"/>
</dbReference>
<dbReference type="AlphaFoldDB" id="A0A844W3C4"/>
<accession>A0A844W3C4</accession>
<protein>
    <submittedName>
        <fullName evidence="4">Response regulator</fullName>
    </submittedName>
</protein>
<keyword evidence="5" id="KW-1185">Reference proteome</keyword>